<feature type="transmembrane region" description="Helical" evidence="5">
    <location>
        <begin position="256"/>
        <end position="285"/>
    </location>
</feature>
<protein>
    <submittedName>
        <fullName evidence="7">Inner membrane ABC transporter permease protein YejE</fullName>
    </submittedName>
</protein>
<dbReference type="SUPFAM" id="SSF161098">
    <property type="entry name" value="MetI-like"/>
    <property type="match status" value="1"/>
</dbReference>
<feature type="transmembrane region" description="Helical" evidence="5">
    <location>
        <begin position="305"/>
        <end position="327"/>
    </location>
</feature>
<evidence type="ECO:0000256" key="5">
    <source>
        <dbReference type="RuleBase" id="RU363032"/>
    </source>
</evidence>
<dbReference type="PROSITE" id="PS51257">
    <property type="entry name" value="PROKAR_LIPOPROTEIN"/>
    <property type="match status" value="1"/>
</dbReference>
<evidence type="ECO:0000313" key="7">
    <source>
        <dbReference type="EMBL" id="CAH0534205.1"/>
    </source>
</evidence>
<dbReference type="InterPro" id="IPR000515">
    <property type="entry name" value="MetI-like"/>
</dbReference>
<dbReference type="RefSeq" id="WP_237466600.1">
    <property type="nucleotide sequence ID" value="NZ_CAKLDI010000001.1"/>
</dbReference>
<feature type="domain" description="ABC transmembrane type-1" evidence="6">
    <location>
        <begin position="139"/>
        <end position="327"/>
    </location>
</feature>
<dbReference type="PROSITE" id="PS50928">
    <property type="entry name" value="ABC_TM1"/>
    <property type="match status" value="1"/>
</dbReference>
<evidence type="ECO:0000259" key="6">
    <source>
        <dbReference type="PROSITE" id="PS50928"/>
    </source>
</evidence>
<comment type="similarity">
    <text evidence="5">Belongs to the binding-protein-dependent transport system permease family.</text>
</comment>
<feature type="transmembrane region" description="Helical" evidence="5">
    <location>
        <begin position="179"/>
        <end position="198"/>
    </location>
</feature>
<name>A0ABM8ZVG5_9VIBR</name>
<keyword evidence="5" id="KW-0813">Transport</keyword>
<evidence type="ECO:0000313" key="8">
    <source>
        <dbReference type="Proteomes" id="UP000838672"/>
    </source>
</evidence>
<evidence type="ECO:0000256" key="2">
    <source>
        <dbReference type="ARBA" id="ARBA00022692"/>
    </source>
</evidence>
<reference evidence="7" key="1">
    <citation type="submission" date="2021-11" db="EMBL/GenBank/DDBJ databases">
        <authorList>
            <person name="Rodrigo-Torres L."/>
            <person name="Arahal R. D."/>
            <person name="Lucena T."/>
        </authorList>
    </citation>
    <scope>NUCLEOTIDE SEQUENCE</scope>
    <source>
        <strain evidence="7">CECT 7929</strain>
    </source>
</reference>
<dbReference type="Proteomes" id="UP000838672">
    <property type="component" value="Unassembled WGS sequence"/>
</dbReference>
<proteinExistence type="inferred from homology"/>
<dbReference type="CDD" id="cd06261">
    <property type="entry name" value="TM_PBP2"/>
    <property type="match status" value="1"/>
</dbReference>
<dbReference type="InterPro" id="IPR035906">
    <property type="entry name" value="MetI-like_sf"/>
</dbReference>
<gene>
    <name evidence="7" type="primary">yejE</name>
    <name evidence="7" type="ORF">VST7929_02118</name>
</gene>
<evidence type="ECO:0000256" key="4">
    <source>
        <dbReference type="ARBA" id="ARBA00023136"/>
    </source>
</evidence>
<dbReference type="EMBL" id="CAKLDI010000001">
    <property type="protein sequence ID" value="CAH0534205.1"/>
    <property type="molecule type" value="Genomic_DNA"/>
</dbReference>
<dbReference type="PANTHER" id="PTHR30325:SF0">
    <property type="entry name" value="INNER MEMBRANE ABC TRANSPORTER PERMEASE PROTEIN YEJE"/>
    <property type="match status" value="1"/>
</dbReference>
<comment type="caution">
    <text evidence="7">The sequence shown here is derived from an EMBL/GenBank/DDBJ whole genome shotgun (WGS) entry which is preliminary data.</text>
</comment>
<keyword evidence="4 5" id="KW-0472">Membrane</keyword>
<keyword evidence="8" id="KW-1185">Reference proteome</keyword>
<dbReference type="Pfam" id="PF00528">
    <property type="entry name" value="BPD_transp_1"/>
    <property type="match status" value="1"/>
</dbReference>
<dbReference type="Gene3D" id="1.10.3720.10">
    <property type="entry name" value="MetI-like"/>
    <property type="match status" value="1"/>
</dbReference>
<comment type="subcellular location">
    <subcellularLocation>
        <location evidence="1 5">Cell membrane</location>
        <topology evidence="1 5">Multi-pass membrane protein</topology>
    </subcellularLocation>
</comment>
<evidence type="ECO:0000256" key="1">
    <source>
        <dbReference type="ARBA" id="ARBA00004651"/>
    </source>
</evidence>
<dbReference type="PANTHER" id="PTHR30325">
    <property type="entry name" value="MEMBRANE COMPONENT OF ABC TRANSPORTER"/>
    <property type="match status" value="1"/>
</dbReference>
<organism evidence="7 8">
    <name type="scientific">Vibrio stylophorae</name>
    <dbReference type="NCBI Taxonomy" id="659351"/>
    <lineage>
        <taxon>Bacteria</taxon>
        <taxon>Pseudomonadati</taxon>
        <taxon>Pseudomonadota</taxon>
        <taxon>Gammaproteobacteria</taxon>
        <taxon>Vibrionales</taxon>
        <taxon>Vibrionaceae</taxon>
        <taxon>Vibrio</taxon>
    </lineage>
</organism>
<keyword evidence="2 5" id="KW-0812">Transmembrane</keyword>
<feature type="transmembrane region" description="Helical" evidence="5">
    <location>
        <begin position="204"/>
        <end position="221"/>
    </location>
</feature>
<feature type="transmembrane region" description="Helical" evidence="5">
    <location>
        <begin position="141"/>
        <end position="167"/>
    </location>
</feature>
<sequence>MISDLTRKKWQRFRAIKRSYYSLLLMLALLLLACFAELFVNSRALAVRYDGQWYFPTYANVYSGHTFGQDYGYETDYRALKKAFIGSDNLVLMPIIPWNPFEQDYDNDFPPSAPNLEHRHFLGTDTVGRDIAARLIYGFRIAIGFALLTMSVSFAIGVLVGSAMGFFGGRFDLLMQRFIEIWSMVPFLYVIMILVSIMKPSFTLFVAINVLFGWMGMTWYMRTMTYKEKARDYVMAARAIGASNWRIITRHILPNTMVMVVTLAPFAIVANISALTALDYLGLGLMPPTPSWGELLQQGKSNLQAPWIVSSVVTAVVLVLVMVTFIGEGVREAFDPKKYTRYC</sequence>
<keyword evidence="3 5" id="KW-1133">Transmembrane helix</keyword>
<evidence type="ECO:0000256" key="3">
    <source>
        <dbReference type="ARBA" id="ARBA00022989"/>
    </source>
</evidence>
<accession>A0ABM8ZVG5</accession>